<comment type="caution">
    <text evidence="2">The sequence shown here is derived from an EMBL/GenBank/DDBJ whole genome shotgun (WGS) entry which is preliminary data.</text>
</comment>
<organism evidence="2 3">
    <name type="scientific">Thalassospira lucentensis</name>
    <dbReference type="NCBI Taxonomy" id="168935"/>
    <lineage>
        <taxon>Bacteria</taxon>
        <taxon>Pseudomonadati</taxon>
        <taxon>Pseudomonadota</taxon>
        <taxon>Alphaproteobacteria</taxon>
        <taxon>Rhodospirillales</taxon>
        <taxon>Thalassospiraceae</taxon>
        <taxon>Thalassospira</taxon>
    </lineage>
</organism>
<dbReference type="AlphaFoldDB" id="A0A154L0I6"/>
<evidence type="ECO:0000313" key="2">
    <source>
        <dbReference type="EMBL" id="KZB61054.1"/>
    </source>
</evidence>
<evidence type="ECO:0000313" key="3">
    <source>
        <dbReference type="Proteomes" id="UP000076335"/>
    </source>
</evidence>
<dbReference type="EMBL" id="LPVY01000024">
    <property type="protein sequence ID" value="KZB61054.1"/>
    <property type="molecule type" value="Genomic_DNA"/>
</dbReference>
<dbReference type="Proteomes" id="UP000076335">
    <property type="component" value="Unassembled WGS sequence"/>
</dbReference>
<accession>A0A154L0I6</accession>
<proteinExistence type="predicted"/>
<feature type="region of interest" description="Disordered" evidence="1">
    <location>
        <begin position="1"/>
        <end position="77"/>
    </location>
</feature>
<gene>
    <name evidence="2" type="ORF">AUP42_07170</name>
</gene>
<name>A0A154L0I6_9PROT</name>
<protein>
    <submittedName>
        <fullName evidence="2">Uncharacterized protein</fullName>
    </submittedName>
</protein>
<sequence>MLGVVMAPSPETPTQRGLSPFPPTDGLRAFRPAPVTLGPDGISGNGSARTHFGCRSFSPTKDGLRAHGSHLSTIGGPKPAAAIAAVSGKSGSLPR</sequence>
<evidence type="ECO:0000256" key="1">
    <source>
        <dbReference type="SAM" id="MobiDB-lite"/>
    </source>
</evidence>
<reference evidence="2 3" key="1">
    <citation type="submission" date="2015-12" db="EMBL/GenBank/DDBJ databases">
        <title>Genome sequence of Thalassospira lucentensis MCCC 1A02072.</title>
        <authorList>
            <person name="Lu L."/>
            <person name="Lai Q."/>
            <person name="Shao Z."/>
            <person name="Qian P."/>
        </authorList>
    </citation>
    <scope>NUCLEOTIDE SEQUENCE [LARGE SCALE GENOMIC DNA]</scope>
    <source>
        <strain evidence="2 3">MCCC 1A02072</strain>
    </source>
</reference>